<evidence type="ECO:0000313" key="1">
    <source>
        <dbReference type="EMBL" id="KKL05621.1"/>
    </source>
</evidence>
<dbReference type="AlphaFoldDB" id="A0A0F9CIT4"/>
<protein>
    <submittedName>
        <fullName evidence="1">Uncharacterized protein</fullName>
    </submittedName>
</protein>
<sequence>MKNKILSIPILAVIWRDACHAQNPDKDNTKPPWVVDCGFVVEENKHHIILVRQFFDDGQCRHAMTILKDNIEKIQSVGMARLPAHFISAPFLGSGE</sequence>
<reference evidence="1" key="1">
    <citation type="journal article" date="2015" name="Nature">
        <title>Complex archaea that bridge the gap between prokaryotes and eukaryotes.</title>
        <authorList>
            <person name="Spang A."/>
            <person name="Saw J.H."/>
            <person name="Jorgensen S.L."/>
            <person name="Zaremba-Niedzwiedzka K."/>
            <person name="Martijn J."/>
            <person name="Lind A.E."/>
            <person name="van Eijk R."/>
            <person name="Schleper C."/>
            <person name="Guy L."/>
            <person name="Ettema T.J."/>
        </authorList>
    </citation>
    <scope>NUCLEOTIDE SEQUENCE</scope>
</reference>
<proteinExistence type="predicted"/>
<comment type="caution">
    <text evidence="1">The sequence shown here is derived from an EMBL/GenBank/DDBJ whole genome shotgun (WGS) entry which is preliminary data.</text>
</comment>
<gene>
    <name evidence="1" type="ORF">LCGC14_2604200</name>
</gene>
<name>A0A0F9CIT4_9ZZZZ</name>
<organism evidence="1">
    <name type="scientific">marine sediment metagenome</name>
    <dbReference type="NCBI Taxonomy" id="412755"/>
    <lineage>
        <taxon>unclassified sequences</taxon>
        <taxon>metagenomes</taxon>
        <taxon>ecological metagenomes</taxon>
    </lineage>
</organism>
<accession>A0A0F9CIT4</accession>
<dbReference type="EMBL" id="LAZR01044037">
    <property type="protein sequence ID" value="KKL05621.1"/>
    <property type="molecule type" value="Genomic_DNA"/>
</dbReference>